<gene>
    <name evidence="1" type="ORF">ST47_g6509</name>
</gene>
<protein>
    <submittedName>
        <fullName evidence="1">Uncharacterized protein</fullName>
    </submittedName>
</protein>
<proteinExistence type="predicted"/>
<evidence type="ECO:0000313" key="1">
    <source>
        <dbReference type="EMBL" id="KZM22342.1"/>
    </source>
</evidence>
<dbReference type="AlphaFoldDB" id="A0A163CBG9"/>
<accession>A0A163CBG9</accession>
<name>A0A163CBG9_DIDRA</name>
<evidence type="ECO:0000313" key="2">
    <source>
        <dbReference type="Proteomes" id="UP000076837"/>
    </source>
</evidence>
<reference evidence="1 2" key="1">
    <citation type="journal article" date="2016" name="Sci. Rep.">
        <title>Draft genome sequencing and secretome analysis of fungal phytopathogen Ascochyta rabiei provides insight into the necrotrophic effector repertoire.</title>
        <authorList>
            <person name="Verma S."/>
            <person name="Gazara R.K."/>
            <person name="Nizam S."/>
            <person name="Parween S."/>
            <person name="Chattopadhyay D."/>
            <person name="Verma P.K."/>
        </authorList>
    </citation>
    <scope>NUCLEOTIDE SEQUENCE [LARGE SCALE GENOMIC DNA]</scope>
    <source>
        <strain evidence="1 2">ArDII</strain>
    </source>
</reference>
<organism evidence="1 2">
    <name type="scientific">Didymella rabiei</name>
    <name type="common">Chickpea ascochyta blight fungus</name>
    <name type="synonym">Mycosphaerella rabiei</name>
    <dbReference type="NCBI Taxonomy" id="5454"/>
    <lineage>
        <taxon>Eukaryota</taxon>
        <taxon>Fungi</taxon>
        <taxon>Dikarya</taxon>
        <taxon>Ascomycota</taxon>
        <taxon>Pezizomycotina</taxon>
        <taxon>Dothideomycetes</taxon>
        <taxon>Pleosporomycetidae</taxon>
        <taxon>Pleosporales</taxon>
        <taxon>Pleosporineae</taxon>
        <taxon>Didymellaceae</taxon>
        <taxon>Ascochyta</taxon>
    </lineage>
</organism>
<dbReference type="Proteomes" id="UP000076837">
    <property type="component" value="Unassembled WGS sequence"/>
</dbReference>
<keyword evidence="2" id="KW-1185">Reference proteome</keyword>
<comment type="caution">
    <text evidence="1">The sequence shown here is derived from an EMBL/GenBank/DDBJ whole genome shotgun (WGS) entry which is preliminary data.</text>
</comment>
<sequence length="231" mass="26147">MTSVSVLQPLMFNRAELYYLGLRWSGRSCKECWEIRKIKPALPLRLLLIAVTSFSFFFFFYLVTCTPFLSPQQQAAAPCNVHRPRAQPTFPPLLLPFYLVHDSPVPYMPQTRPHAPTPSRAQKLITTVTASQPLAALFTEKNALRFSRFSASFEKTAVHAPNPHLESLTTEWWTWREPDLGTGCISRRTKRLDAETALLASRRETWVRMRVGGEPAVYAEAIPGAECPALV</sequence>
<dbReference type="EMBL" id="JYNV01000218">
    <property type="protein sequence ID" value="KZM22342.1"/>
    <property type="molecule type" value="Genomic_DNA"/>
</dbReference>